<sequence length="133" mass="14229">MSEFSALTSLQPTACPAARHTSRSCALAADLQEAMTFFRHLFSQHPGQDLSLAKGKAFFMKVLMTGASGQLGGGLLERMPTIPPITPLEDEATTGWPSFAALDCSETRAFLGDGPMDWRANLRLMLNAGKALG</sequence>
<dbReference type="EMBL" id="JACICE010000004">
    <property type="protein sequence ID" value="MBB3776875.1"/>
    <property type="molecule type" value="Genomic_DNA"/>
</dbReference>
<evidence type="ECO:0000313" key="2">
    <source>
        <dbReference type="EMBL" id="MXP39891.1"/>
    </source>
</evidence>
<evidence type="ECO:0000313" key="3">
    <source>
        <dbReference type="Proteomes" id="UP000430021"/>
    </source>
</evidence>
<dbReference type="AlphaFoldDB" id="A0A6I4ULJ6"/>
<dbReference type="Proteomes" id="UP000548685">
    <property type="component" value="Unassembled WGS sequence"/>
</dbReference>
<dbReference type="OrthoDB" id="9803892at2"/>
<name>A0A6I4ULJ6_9SPHN</name>
<keyword evidence="4" id="KW-1185">Reference proteome</keyword>
<evidence type="ECO:0000313" key="4">
    <source>
        <dbReference type="Proteomes" id="UP000548685"/>
    </source>
</evidence>
<evidence type="ECO:0000313" key="1">
    <source>
        <dbReference type="EMBL" id="MBB3776875.1"/>
    </source>
</evidence>
<comment type="caution">
    <text evidence="2">The sequence shown here is derived from an EMBL/GenBank/DDBJ whole genome shotgun (WGS) entry which is preliminary data.</text>
</comment>
<gene>
    <name evidence="1" type="ORF">FHS52_002868</name>
    <name evidence="2" type="ORF">GRI59_14885</name>
</gene>
<reference evidence="2 3" key="1">
    <citation type="submission" date="2019-12" db="EMBL/GenBank/DDBJ databases">
        <title>Genomic-based taxomic classification of the family Erythrobacteraceae.</title>
        <authorList>
            <person name="Xu L."/>
        </authorList>
    </citation>
    <scope>NUCLEOTIDE SEQUENCE [LARGE SCALE GENOMIC DNA]</scope>
    <source>
        <strain evidence="2 3">JCM 10282</strain>
    </source>
</reference>
<dbReference type="Proteomes" id="UP000430021">
    <property type="component" value="Unassembled WGS sequence"/>
</dbReference>
<protein>
    <submittedName>
        <fullName evidence="2">Uncharacterized protein</fullName>
    </submittedName>
</protein>
<dbReference type="EMBL" id="WTYB01000004">
    <property type="protein sequence ID" value="MXP39891.1"/>
    <property type="molecule type" value="Genomic_DNA"/>
</dbReference>
<organism evidence="2 3">
    <name type="scientific">Erythrobacter ramosus</name>
    <dbReference type="NCBI Taxonomy" id="35811"/>
    <lineage>
        <taxon>Bacteria</taxon>
        <taxon>Pseudomonadati</taxon>
        <taxon>Pseudomonadota</taxon>
        <taxon>Alphaproteobacteria</taxon>
        <taxon>Sphingomonadales</taxon>
        <taxon>Erythrobacteraceae</taxon>
        <taxon>Erythrobacter/Porphyrobacter group</taxon>
        <taxon>Erythrobacter</taxon>
    </lineage>
</organism>
<reference evidence="1 4" key="2">
    <citation type="submission" date="2020-08" db="EMBL/GenBank/DDBJ databases">
        <title>Genomic Encyclopedia of Type Strains, Phase IV (KMG-IV): sequencing the most valuable type-strain genomes for metagenomic binning, comparative biology and taxonomic classification.</title>
        <authorList>
            <person name="Goeker M."/>
        </authorList>
    </citation>
    <scope>NUCLEOTIDE SEQUENCE [LARGE SCALE GENOMIC DNA]</scope>
    <source>
        <strain evidence="1 4">DSM 8510</strain>
    </source>
</reference>
<proteinExistence type="predicted"/>
<accession>A0A6I4ULJ6</accession>
<dbReference type="RefSeq" id="WP_160762022.1">
    <property type="nucleotide sequence ID" value="NZ_BAAADZ010000001.1"/>
</dbReference>